<dbReference type="EMBL" id="CACQ02002657">
    <property type="protein sequence ID" value="CCF37830.1"/>
    <property type="molecule type" value="Genomic_DNA"/>
</dbReference>
<accession>H1VC77</accession>
<sequence length="64" mass="7072">VFPRSTLKTETPSARENPVPLTFQLRSSKALATCRPRRPVAPVTTTFLPAMSGNAKRPLMCFVK</sequence>
<reference evidence="2" key="1">
    <citation type="journal article" date="2012" name="Nat. Genet.">
        <title>Lifestyle transitions in plant pathogenic Colletotrichum fungi deciphered by genome and transcriptome analyses.</title>
        <authorList>
            <person name="O'Connell R.J."/>
            <person name="Thon M.R."/>
            <person name="Hacquard S."/>
            <person name="Amyotte S.G."/>
            <person name="Kleemann J."/>
            <person name="Torres M.F."/>
            <person name="Damm U."/>
            <person name="Buiate E.A."/>
            <person name="Epstein L."/>
            <person name="Alkan N."/>
            <person name="Altmueller J."/>
            <person name="Alvarado-Balderrama L."/>
            <person name="Bauser C.A."/>
            <person name="Becker C."/>
            <person name="Birren B.W."/>
            <person name="Chen Z."/>
            <person name="Choi J."/>
            <person name="Crouch J.A."/>
            <person name="Duvick J.P."/>
            <person name="Farman M.A."/>
            <person name="Gan P."/>
            <person name="Heiman D."/>
            <person name="Henrissat B."/>
            <person name="Howard R.J."/>
            <person name="Kabbage M."/>
            <person name="Koch C."/>
            <person name="Kracher B."/>
            <person name="Kubo Y."/>
            <person name="Law A.D."/>
            <person name="Lebrun M.-H."/>
            <person name="Lee Y.-H."/>
            <person name="Miyara I."/>
            <person name="Moore N."/>
            <person name="Neumann U."/>
            <person name="Nordstroem K."/>
            <person name="Panaccione D.G."/>
            <person name="Panstruga R."/>
            <person name="Place M."/>
            <person name="Proctor R.H."/>
            <person name="Prusky D."/>
            <person name="Rech G."/>
            <person name="Reinhardt R."/>
            <person name="Rollins J.A."/>
            <person name="Rounsley S."/>
            <person name="Schardl C.L."/>
            <person name="Schwartz D.C."/>
            <person name="Shenoy N."/>
            <person name="Shirasu K."/>
            <person name="Sikhakolli U.R."/>
            <person name="Stueber K."/>
            <person name="Sukno S.A."/>
            <person name="Sweigard J.A."/>
            <person name="Takano Y."/>
            <person name="Takahara H."/>
            <person name="Trail F."/>
            <person name="van der Does H.C."/>
            <person name="Voll L.M."/>
            <person name="Will I."/>
            <person name="Young S."/>
            <person name="Zeng Q."/>
            <person name="Zhang J."/>
            <person name="Zhou S."/>
            <person name="Dickman M.B."/>
            <person name="Schulze-Lefert P."/>
            <person name="Ver Loren van Themaat E."/>
            <person name="Ma L.-J."/>
            <person name="Vaillancourt L.J."/>
        </authorList>
    </citation>
    <scope>NUCLEOTIDE SEQUENCE [LARGE SCALE GENOMIC DNA]</scope>
    <source>
        <strain evidence="2">IMI 349063</strain>
    </source>
</reference>
<evidence type="ECO:0000313" key="2">
    <source>
        <dbReference type="Proteomes" id="UP000007174"/>
    </source>
</evidence>
<dbReference type="AlphaFoldDB" id="H1VC77"/>
<dbReference type="HOGENOM" id="CLU_2873764_0_0_1"/>
<protein>
    <submittedName>
        <fullName evidence="1">Uncharacterized protein</fullName>
    </submittedName>
</protein>
<organism evidence="1 2">
    <name type="scientific">Colletotrichum higginsianum (strain IMI 349063)</name>
    <name type="common">Crucifer anthracnose fungus</name>
    <dbReference type="NCBI Taxonomy" id="759273"/>
    <lineage>
        <taxon>Eukaryota</taxon>
        <taxon>Fungi</taxon>
        <taxon>Dikarya</taxon>
        <taxon>Ascomycota</taxon>
        <taxon>Pezizomycotina</taxon>
        <taxon>Sordariomycetes</taxon>
        <taxon>Hypocreomycetidae</taxon>
        <taxon>Glomerellales</taxon>
        <taxon>Glomerellaceae</taxon>
        <taxon>Colletotrichum</taxon>
        <taxon>Colletotrichum destructivum species complex</taxon>
    </lineage>
</organism>
<evidence type="ECO:0000313" key="1">
    <source>
        <dbReference type="EMBL" id="CCF37830.1"/>
    </source>
</evidence>
<feature type="non-terminal residue" evidence="1">
    <location>
        <position position="1"/>
    </location>
</feature>
<dbReference type="Proteomes" id="UP000007174">
    <property type="component" value="Unassembled WGS sequence"/>
</dbReference>
<gene>
    <name evidence="1" type="ORF">CH063_01779</name>
</gene>
<proteinExistence type="predicted"/>
<name>H1VC77_COLHI</name>